<dbReference type="Pfam" id="PF00059">
    <property type="entry name" value="Lectin_C"/>
    <property type="match status" value="1"/>
</dbReference>
<evidence type="ECO:0000259" key="1">
    <source>
        <dbReference type="PROSITE" id="PS50041"/>
    </source>
</evidence>
<dbReference type="InterPro" id="IPR016187">
    <property type="entry name" value="CTDL_fold"/>
</dbReference>
<protein>
    <submittedName>
        <fullName evidence="2">Macrophage mannose receptor 1-like isoform X6</fullName>
    </submittedName>
</protein>
<dbReference type="Proteomes" id="UP000727407">
    <property type="component" value="Unassembled WGS sequence"/>
</dbReference>
<dbReference type="InterPro" id="IPR001304">
    <property type="entry name" value="C-type_lectin-like"/>
</dbReference>
<keyword evidence="2" id="KW-0675">Receptor</keyword>
<keyword evidence="3" id="KW-1185">Reference proteome</keyword>
<organism evidence="2 3">
    <name type="scientific">Clarias magur</name>
    <name type="common">Asian catfish</name>
    <name type="synonym">Macropteronotus magur</name>
    <dbReference type="NCBI Taxonomy" id="1594786"/>
    <lineage>
        <taxon>Eukaryota</taxon>
        <taxon>Metazoa</taxon>
        <taxon>Chordata</taxon>
        <taxon>Craniata</taxon>
        <taxon>Vertebrata</taxon>
        <taxon>Euteleostomi</taxon>
        <taxon>Actinopterygii</taxon>
        <taxon>Neopterygii</taxon>
        <taxon>Teleostei</taxon>
        <taxon>Ostariophysi</taxon>
        <taxon>Siluriformes</taxon>
        <taxon>Clariidae</taxon>
        <taxon>Clarias</taxon>
    </lineage>
</organism>
<dbReference type="PANTHER" id="PTHR45784">
    <property type="entry name" value="C-TYPE LECTIN DOMAIN FAMILY 20 MEMBER A-RELATED"/>
    <property type="match status" value="1"/>
</dbReference>
<dbReference type="EMBL" id="QNUK01000167">
    <property type="protein sequence ID" value="KAF5899452.1"/>
    <property type="molecule type" value="Genomic_DNA"/>
</dbReference>
<gene>
    <name evidence="2" type="ORF">DAT39_010827</name>
</gene>
<dbReference type="PANTHER" id="PTHR45784:SF3">
    <property type="entry name" value="C-TYPE LECTIN DOMAIN FAMILY 4 MEMBER K-LIKE-RELATED"/>
    <property type="match status" value="1"/>
</dbReference>
<dbReference type="AlphaFoldDB" id="A0A8J4UMY1"/>
<comment type="caution">
    <text evidence="2">The sequence shown here is derived from an EMBL/GenBank/DDBJ whole genome shotgun (WGS) entry which is preliminary data.</text>
</comment>
<feature type="domain" description="C-type lectin" evidence="1">
    <location>
        <begin position="16"/>
        <end position="97"/>
    </location>
</feature>
<dbReference type="OrthoDB" id="6369810at2759"/>
<dbReference type="Gene3D" id="3.10.100.10">
    <property type="entry name" value="Mannose-Binding Protein A, subunit A"/>
    <property type="match status" value="1"/>
</dbReference>
<proteinExistence type="predicted"/>
<feature type="non-terminal residue" evidence="2">
    <location>
        <position position="1"/>
    </location>
</feature>
<dbReference type="SUPFAM" id="SSF56436">
    <property type="entry name" value="C-type lectin-like"/>
    <property type="match status" value="1"/>
</dbReference>
<accession>A0A8J4UMY1</accession>
<feature type="non-terminal residue" evidence="2">
    <location>
        <position position="97"/>
    </location>
</feature>
<dbReference type="PROSITE" id="PS50041">
    <property type="entry name" value="C_TYPE_LECTIN_2"/>
    <property type="match status" value="1"/>
</dbReference>
<sequence length="97" mass="10965">GNSGAARFVGVTSPLMNWTEAQYYCRTFHTDLASALTQDDNNALQQVVINQGESWIGLFRYTWKWIDETNATNLPWRPGLPNNSYSENNCGTFEIDA</sequence>
<evidence type="ECO:0000313" key="3">
    <source>
        <dbReference type="Proteomes" id="UP000727407"/>
    </source>
</evidence>
<dbReference type="InterPro" id="IPR016186">
    <property type="entry name" value="C-type_lectin-like/link_sf"/>
</dbReference>
<name>A0A8J4UMY1_CLAMG</name>
<reference evidence="2" key="1">
    <citation type="submission" date="2020-07" db="EMBL/GenBank/DDBJ databases">
        <title>Clarias magur genome sequencing, assembly and annotation.</title>
        <authorList>
            <person name="Kushwaha B."/>
            <person name="Kumar R."/>
            <person name="Das P."/>
            <person name="Joshi C.G."/>
            <person name="Kumar D."/>
            <person name="Nagpure N.S."/>
            <person name="Pandey M."/>
            <person name="Agarwal S."/>
            <person name="Srivastava S."/>
            <person name="Singh M."/>
            <person name="Sahoo L."/>
            <person name="Jayasankar P."/>
            <person name="Meher P.K."/>
            <person name="Koringa P.G."/>
            <person name="Iquebal M.A."/>
            <person name="Das S.P."/>
            <person name="Bit A."/>
            <person name="Patnaik S."/>
            <person name="Patel N."/>
            <person name="Shah T.M."/>
            <person name="Hinsu A."/>
            <person name="Jena J.K."/>
        </authorList>
    </citation>
    <scope>NUCLEOTIDE SEQUENCE</scope>
    <source>
        <strain evidence="2">CIFAMagur01</strain>
        <tissue evidence="2">Testis</tissue>
    </source>
</reference>
<evidence type="ECO:0000313" key="2">
    <source>
        <dbReference type="EMBL" id="KAF5899452.1"/>
    </source>
</evidence>